<comment type="caution">
    <text evidence="2">The sequence shown here is derived from an EMBL/GenBank/DDBJ whole genome shotgun (WGS) entry which is preliminary data.</text>
</comment>
<evidence type="ECO:0000256" key="1">
    <source>
        <dbReference type="SAM" id="MobiDB-lite"/>
    </source>
</evidence>
<evidence type="ECO:0000313" key="2">
    <source>
        <dbReference type="EMBL" id="KAH3801591.1"/>
    </source>
</evidence>
<reference evidence="2" key="2">
    <citation type="submission" date="2020-11" db="EMBL/GenBank/DDBJ databases">
        <authorList>
            <person name="McCartney M.A."/>
            <person name="Auch B."/>
            <person name="Kono T."/>
            <person name="Mallez S."/>
            <person name="Becker A."/>
            <person name="Gohl D.M."/>
            <person name="Silverstein K.A.T."/>
            <person name="Koren S."/>
            <person name="Bechman K.B."/>
            <person name="Herman A."/>
            <person name="Abrahante J.E."/>
            <person name="Garbe J."/>
        </authorList>
    </citation>
    <scope>NUCLEOTIDE SEQUENCE</scope>
    <source>
        <strain evidence="2">Duluth1</strain>
        <tissue evidence="2">Whole animal</tissue>
    </source>
</reference>
<proteinExistence type="predicted"/>
<feature type="region of interest" description="Disordered" evidence="1">
    <location>
        <begin position="28"/>
        <end position="56"/>
    </location>
</feature>
<evidence type="ECO:0000313" key="3">
    <source>
        <dbReference type="Proteomes" id="UP000828390"/>
    </source>
</evidence>
<dbReference type="Proteomes" id="UP000828390">
    <property type="component" value="Unassembled WGS sequence"/>
</dbReference>
<gene>
    <name evidence="2" type="ORF">DPMN_155246</name>
</gene>
<dbReference type="AlphaFoldDB" id="A0A9D4J6G8"/>
<name>A0A9D4J6G8_DREPO</name>
<protein>
    <submittedName>
        <fullName evidence="2">Uncharacterized protein</fullName>
    </submittedName>
</protein>
<reference evidence="2" key="1">
    <citation type="journal article" date="2019" name="bioRxiv">
        <title>The Genome of the Zebra Mussel, Dreissena polymorpha: A Resource for Invasive Species Research.</title>
        <authorList>
            <person name="McCartney M.A."/>
            <person name="Auch B."/>
            <person name="Kono T."/>
            <person name="Mallez S."/>
            <person name="Zhang Y."/>
            <person name="Obille A."/>
            <person name="Becker A."/>
            <person name="Abrahante J.E."/>
            <person name="Garbe J."/>
            <person name="Badalamenti J.P."/>
            <person name="Herman A."/>
            <person name="Mangelson H."/>
            <person name="Liachko I."/>
            <person name="Sullivan S."/>
            <person name="Sone E.D."/>
            <person name="Koren S."/>
            <person name="Silverstein K.A.T."/>
            <person name="Beckman K.B."/>
            <person name="Gohl D.M."/>
        </authorList>
    </citation>
    <scope>NUCLEOTIDE SEQUENCE</scope>
    <source>
        <strain evidence="2">Duluth1</strain>
        <tissue evidence="2">Whole animal</tissue>
    </source>
</reference>
<keyword evidence="3" id="KW-1185">Reference proteome</keyword>
<accession>A0A9D4J6G8</accession>
<organism evidence="2 3">
    <name type="scientific">Dreissena polymorpha</name>
    <name type="common">Zebra mussel</name>
    <name type="synonym">Mytilus polymorpha</name>
    <dbReference type="NCBI Taxonomy" id="45954"/>
    <lineage>
        <taxon>Eukaryota</taxon>
        <taxon>Metazoa</taxon>
        <taxon>Spiralia</taxon>
        <taxon>Lophotrochozoa</taxon>
        <taxon>Mollusca</taxon>
        <taxon>Bivalvia</taxon>
        <taxon>Autobranchia</taxon>
        <taxon>Heteroconchia</taxon>
        <taxon>Euheterodonta</taxon>
        <taxon>Imparidentia</taxon>
        <taxon>Neoheterodontei</taxon>
        <taxon>Myida</taxon>
        <taxon>Dreissenoidea</taxon>
        <taxon>Dreissenidae</taxon>
        <taxon>Dreissena</taxon>
    </lineage>
</organism>
<dbReference type="EMBL" id="JAIWYP010000007">
    <property type="protein sequence ID" value="KAH3801591.1"/>
    <property type="molecule type" value="Genomic_DNA"/>
</dbReference>
<feature type="compositionally biased region" description="Polar residues" evidence="1">
    <location>
        <begin position="34"/>
        <end position="44"/>
    </location>
</feature>
<sequence>MEEINALRNMGTYTDGAKDAVEIAKEDTRHFEKQTPNSRPSQYISPWKTRKQVNYM</sequence>